<dbReference type="PANTHER" id="PTHR43477">
    <property type="entry name" value="DIHYDROANTICAPSIN 7-DEHYDROGENASE"/>
    <property type="match status" value="1"/>
</dbReference>
<dbReference type="Gene3D" id="3.40.50.720">
    <property type="entry name" value="NAD(P)-binding Rossmann-like Domain"/>
    <property type="match status" value="1"/>
</dbReference>
<evidence type="ECO:0000313" key="3">
    <source>
        <dbReference type="EMBL" id="MFC3613636.1"/>
    </source>
</evidence>
<comment type="similarity">
    <text evidence="1">Belongs to the short-chain dehydrogenases/reductases (SDR) family.</text>
</comment>
<dbReference type="PRINTS" id="PR00081">
    <property type="entry name" value="GDHRDH"/>
</dbReference>
<dbReference type="Pfam" id="PF13561">
    <property type="entry name" value="adh_short_C2"/>
    <property type="match status" value="1"/>
</dbReference>
<evidence type="ECO:0000256" key="1">
    <source>
        <dbReference type="ARBA" id="ARBA00006484"/>
    </source>
</evidence>
<sequence>MTLENKHILIVGGAKGMGLATARMAAEAGAKVTITARTKPSLDTALSVLPDSVAGVKLDFTDAASVERLAAAVPALDHLVLSASSNVAWGPFADVDESGLRAAFDAKFWGYWRVIRALAPRIARDGSITLLTGAAARAAMVGTSGLAAVNGALEAMAKTLAVELAPLRVNTVSPGMTATEAYAGMPAEAREGMFAGAAAGLPVGRIGAPEDIAGAILMAAANPFLTGATLDVDGGAHLAR</sequence>
<name>A0ABV7TDI5_9RHOB</name>
<proteinExistence type="inferred from homology"/>
<dbReference type="InterPro" id="IPR036291">
    <property type="entry name" value="NAD(P)-bd_dom_sf"/>
</dbReference>
<keyword evidence="4" id="KW-1185">Reference proteome</keyword>
<dbReference type="RefSeq" id="WP_386734822.1">
    <property type="nucleotide sequence ID" value="NZ_JBHRXI010000006.1"/>
</dbReference>
<evidence type="ECO:0000313" key="4">
    <source>
        <dbReference type="Proteomes" id="UP001595629"/>
    </source>
</evidence>
<comment type="caution">
    <text evidence="3">The sequence shown here is derived from an EMBL/GenBank/DDBJ whole genome shotgun (WGS) entry which is preliminary data.</text>
</comment>
<protein>
    <submittedName>
        <fullName evidence="3">SDR family oxidoreductase</fullName>
    </submittedName>
</protein>
<accession>A0ABV7TDI5</accession>
<evidence type="ECO:0000256" key="2">
    <source>
        <dbReference type="ARBA" id="ARBA00023002"/>
    </source>
</evidence>
<dbReference type="InterPro" id="IPR051122">
    <property type="entry name" value="SDR_DHRS6-like"/>
</dbReference>
<dbReference type="EMBL" id="JBHRXI010000006">
    <property type="protein sequence ID" value="MFC3613636.1"/>
    <property type="molecule type" value="Genomic_DNA"/>
</dbReference>
<dbReference type="Proteomes" id="UP001595629">
    <property type="component" value="Unassembled WGS sequence"/>
</dbReference>
<dbReference type="SUPFAM" id="SSF51735">
    <property type="entry name" value="NAD(P)-binding Rossmann-fold domains"/>
    <property type="match status" value="1"/>
</dbReference>
<dbReference type="CDD" id="cd05233">
    <property type="entry name" value="SDR_c"/>
    <property type="match status" value="1"/>
</dbReference>
<reference evidence="4" key="1">
    <citation type="journal article" date="2019" name="Int. J. Syst. Evol. Microbiol.">
        <title>The Global Catalogue of Microorganisms (GCM) 10K type strain sequencing project: providing services to taxonomists for standard genome sequencing and annotation.</title>
        <authorList>
            <consortium name="The Broad Institute Genomics Platform"/>
            <consortium name="The Broad Institute Genome Sequencing Center for Infectious Disease"/>
            <person name="Wu L."/>
            <person name="Ma J."/>
        </authorList>
    </citation>
    <scope>NUCLEOTIDE SEQUENCE [LARGE SCALE GENOMIC DNA]</scope>
    <source>
        <strain evidence="4">KCTC 42911</strain>
    </source>
</reference>
<keyword evidence="2" id="KW-0560">Oxidoreductase</keyword>
<dbReference type="InterPro" id="IPR002347">
    <property type="entry name" value="SDR_fam"/>
</dbReference>
<gene>
    <name evidence="3" type="ORF">ACFORG_07670</name>
</gene>
<dbReference type="PANTHER" id="PTHR43477:SF1">
    <property type="entry name" value="DIHYDROANTICAPSIN 7-DEHYDROGENASE"/>
    <property type="match status" value="1"/>
</dbReference>
<organism evidence="3 4">
    <name type="scientific">Lutimaribacter marinistellae</name>
    <dbReference type="NCBI Taxonomy" id="1820329"/>
    <lineage>
        <taxon>Bacteria</taxon>
        <taxon>Pseudomonadati</taxon>
        <taxon>Pseudomonadota</taxon>
        <taxon>Alphaproteobacteria</taxon>
        <taxon>Rhodobacterales</taxon>
        <taxon>Roseobacteraceae</taxon>
        <taxon>Lutimaribacter</taxon>
    </lineage>
</organism>